<keyword evidence="2" id="KW-1185">Reference proteome</keyword>
<dbReference type="Proteomes" id="UP000018559">
    <property type="component" value="Unassembled WGS sequence"/>
</dbReference>
<gene>
    <name evidence="1" type="ORF">LEQ_0512c</name>
</gene>
<accession>V7HYH0</accession>
<dbReference type="AlphaFoldDB" id="V7HYH0"/>
<dbReference type="EMBL" id="AWWH01000106">
    <property type="protein sequence ID" value="ETA74268.1"/>
    <property type="molecule type" value="Genomic_DNA"/>
</dbReference>
<organism evidence="1 2">
    <name type="scientific">Ligilactobacillus equi DPC 6820</name>
    <dbReference type="NCBI Taxonomy" id="1392007"/>
    <lineage>
        <taxon>Bacteria</taxon>
        <taxon>Bacillati</taxon>
        <taxon>Bacillota</taxon>
        <taxon>Bacilli</taxon>
        <taxon>Lactobacillales</taxon>
        <taxon>Lactobacillaceae</taxon>
        <taxon>Ligilactobacillus</taxon>
    </lineage>
</organism>
<proteinExistence type="predicted"/>
<name>V7HYH0_9LACO</name>
<evidence type="ECO:0000313" key="1">
    <source>
        <dbReference type="EMBL" id="ETA74268.1"/>
    </source>
</evidence>
<evidence type="ECO:0000313" key="2">
    <source>
        <dbReference type="Proteomes" id="UP000018559"/>
    </source>
</evidence>
<protein>
    <submittedName>
        <fullName evidence="1">Uncharacterized protein</fullName>
    </submittedName>
</protein>
<sequence>MRVFLFYNKNCTVNFTSSEVKYAKTPLSTVTKHKKGLTFASPYAYGQVISLTNCALTNIRSFSITPIVYICYNFICALGLINQ</sequence>
<comment type="caution">
    <text evidence="1">The sequence shown here is derived from an EMBL/GenBank/DDBJ whole genome shotgun (WGS) entry which is preliminary data.</text>
</comment>
<reference evidence="1 2" key="1">
    <citation type="journal article" date="2014" name="Genome Announc.">
        <title>The Genome of the Predominant Equine Lactobacillus Species, Lactobacillus equi, Is Reflective of Its Lifestyle Adaptations to an Herbivorous Host.</title>
        <authorList>
            <person name="O'Donnell M.M."/>
            <person name="Harris H.M."/>
            <person name="O'Toole P.W."/>
            <person name="Ross R.P."/>
        </authorList>
    </citation>
    <scope>NUCLEOTIDE SEQUENCE [LARGE SCALE GENOMIC DNA]</scope>
    <source>
        <strain evidence="1 2">DPC 6820</strain>
    </source>
</reference>